<dbReference type="InterPro" id="IPR056121">
    <property type="entry name" value="DUF7704"/>
</dbReference>
<dbReference type="Pfam" id="PF24803">
    <property type="entry name" value="DUF7704"/>
    <property type="match status" value="1"/>
</dbReference>
<feature type="transmembrane region" description="Helical" evidence="1">
    <location>
        <begin position="129"/>
        <end position="150"/>
    </location>
</feature>
<evidence type="ECO:0000313" key="4">
    <source>
        <dbReference type="Proteomes" id="UP000076881"/>
    </source>
</evidence>
<feature type="transmembrane region" description="Helical" evidence="1">
    <location>
        <begin position="12"/>
        <end position="35"/>
    </location>
</feature>
<dbReference type="EMBL" id="AZHF01000003">
    <property type="protein sequence ID" value="OAA77842.1"/>
    <property type="molecule type" value="Genomic_DNA"/>
</dbReference>
<keyword evidence="4" id="KW-1185">Reference proteome</keyword>
<sequence length="160" mass="18044">MAGKTVTRATAAVPFVFRFVLTVLEPLAAVSGAWMCLRNPGNYLTIMTRDAHPFTESETFMYTTVGGSWIYFAFIQAVVMRLFDDVRLWRYLCAGILLSDAAYCHATAQAVGGWNVWLDVANWTRDDHMVFWSTWPQIIIRVLVVLGVGLKKVPGQKKHN</sequence>
<feature type="domain" description="DUF7704" evidence="2">
    <location>
        <begin position="11"/>
        <end position="148"/>
    </location>
</feature>
<proteinExistence type="predicted"/>
<dbReference type="OrthoDB" id="3587182at2759"/>
<name>A0A162K4H5_CORDF</name>
<evidence type="ECO:0000256" key="1">
    <source>
        <dbReference type="SAM" id="Phobius"/>
    </source>
</evidence>
<evidence type="ECO:0000259" key="2">
    <source>
        <dbReference type="Pfam" id="PF24803"/>
    </source>
</evidence>
<feature type="transmembrane region" description="Helical" evidence="1">
    <location>
        <begin position="60"/>
        <end position="79"/>
    </location>
</feature>
<dbReference type="AlphaFoldDB" id="A0A162K4H5"/>
<gene>
    <name evidence="3" type="ORF">LEL_04665</name>
</gene>
<reference evidence="3 4" key="1">
    <citation type="journal article" date="2016" name="Genome Biol. Evol.">
        <title>Divergent and convergent evolution of fungal pathogenicity.</title>
        <authorList>
            <person name="Shang Y."/>
            <person name="Xiao G."/>
            <person name="Zheng P."/>
            <person name="Cen K."/>
            <person name="Zhan S."/>
            <person name="Wang C."/>
        </authorList>
    </citation>
    <scope>NUCLEOTIDE SEQUENCE [LARGE SCALE GENOMIC DNA]</scope>
    <source>
        <strain evidence="3 4">RCEF 1005</strain>
    </source>
</reference>
<keyword evidence="1" id="KW-1133">Transmembrane helix</keyword>
<dbReference type="Proteomes" id="UP000076881">
    <property type="component" value="Unassembled WGS sequence"/>
</dbReference>
<keyword evidence="1" id="KW-0812">Transmembrane</keyword>
<feature type="transmembrane region" description="Helical" evidence="1">
    <location>
        <begin position="91"/>
        <end position="117"/>
    </location>
</feature>
<keyword evidence="1" id="KW-0472">Membrane</keyword>
<comment type="caution">
    <text evidence="3">The sequence shown here is derived from an EMBL/GenBank/DDBJ whole genome shotgun (WGS) entry which is preliminary data.</text>
</comment>
<protein>
    <recommendedName>
        <fullName evidence="2">DUF7704 domain-containing protein</fullName>
    </recommendedName>
</protein>
<accession>A0A162K4H5</accession>
<dbReference type="PANTHER" id="PTHR37019">
    <property type="entry name" value="CHROMOSOME 1, WHOLE GENOME SHOTGUN SEQUENCE"/>
    <property type="match status" value="1"/>
</dbReference>
<organism evidence="3 4">
    <name type="scientific">Akanthomyces lecanii RCEF 1005</name>
    <dbReference type="NCBI Taxonomy" id="1081108"/>
    <lineage>
        <taxon>Eukaryota</taxon>
        <taxon>Fungi</taxon>
        <taxon>Dikarya</taxon>
        <taxon>Ascomycota</taxon>
        <taxon>Pezizomycotina</taxon>
        <taxon>Sordariomycetes</taxon>
        <taxon>Hypocreomycetidae</taxon>
        <taxon>Hypocreales</taxon>
        <taxon>Cordycipitaceae</taxon>
        <taxon>Akanthomyces</taxon>
        <taxon>Cordyceps confragosa</taxon>
    </lineage>
</organism>
<evidence type="ECO:0000313" key="3">
    <source>
        <dbReference type="EMBL" id="OAA77842.1"/>
    </source>
</evidence>
<dbReference type="PANTHER" id="PTHR37019:SF1">
    <property type="entry name" value="EXPERA DOMAIN-CONTAINING PROTEIN"/>
    <property type="match status" value="1"/>
</dbReference>